<sequence length="200" mass="22144">MKSGKFELSSGGDGSFAPSQNTSWHYFVTIATSRAPPPADAIQRLTLQNALVATDGEVICNNSVIYYKRESNENSERRRPQNKKKFNIVIPKKKKNFSNAAHESYFRAAQRPTSDIVYLKFSASTLKPTLRPLSGNLFRPIELVETDNASVVSQELRVSIDGGDRPLCRLIWSFASRPLLVCLLGSHSIGSCANNDGLRP</sequence>
<evidence type="ECO:0000313" key="2">
    <source>
        <dbReference type="Proteomes" id="UP000299102"/>
    </source>
</evidence>
<name>A0A4C1SHK3_EUMVA</name>
<proteinExistence type="predicted"/>
<accession>A0A4C1SHK3</accession>
<dbReference type="AlphaFoldDB" id="A0A4C1SHK3"/>
<dbReference type="Proteomes" id="UP000299102">
    <property type="component" value="Unassembled WGS sequence"/>
</dbReference>
<keyword evidence="2" id="KW-1185">Reference proteome</keyword>
<gene>
    <name evidence="1" type="ORF">EVAR_69842_1</name>
</gene>
<reference evidence="1 2" key="1">
    <citation type="journal article" date="2019" name="Commun. Biol.">
        <title>The bagworm genome reveals a unique fibroin gene that provides high tensile strength.</title>
        <authorList>
            <person name="Kono N."/>
            <person name="Nakamura H."/>
            <person name="Ohtoshi R."/>
            <person name="Tomita M."/>
            <person name="Numata K."/>
            <person name="Arakawa K."/>
        </authorList>
    </citation>
    <scope>NUCLEOTIDE SEQUENCE [LARGE SCALE GENOMIC DNA]</scope>
</reference>
<comment type="caution">
    <text evidence="1">The sequence shown here is derived from an EMBL/GenBank/DDBJ whole genome shotgun (WGS) entry which is preliminary data.</text>
</comment>
<evidence type="ECO:0000313" key="1">
    <source>
        <dbReference type="EMBL" id="GBP00668.1"/>
    </source>
</evidence>
<organism evidence="1 2">
    <name type="scientific">Eumeta variegata</name>
    <name type="common">Bagworm moth</name>
    <name type="synonym">Eumeta japonica</name>
    <dbReference type="NCBI Taxonomy" id="151549"/>
    <lineage>
        <taxon>Eukaryota</taxon>
        <taxon>Metazoa</taxon>
        <taxon>Ecdysozoa</taxon>
        <taxon>Arthropoda</taxon>
        <taxon>Hexapoda</taxon>
        <taxon>Insecta</taxon>
        <taxon>Pterygota</taxon>
        <taxon>Neoptera</taxon>
        <taxon>Endopterygota</taxon>
        <taxon>Lepidoptera</taxon>
        <taxon>Glossata</taxon>
        <taxon>Ditrysia</taxon>
        <taxon>Tineoidea</taxon>
        <taxon>Psychidae</taxon>
        <taxon>Oiketicinae</taxon>
        <taxon>Eumeta</taxon>
    </lineage>
</organism>
<dbReference type="EMBL" id="BGZK01003383">
    <property type="protein sequence ID" value="GBP00668.1"/>
    <property type="molecule type" value="Genomic_DNA"/>
</dbReference>
<protein>
    <submittedName>
        <fullName evidence="1">Uncharacterized protein</fullName>
    </submittedName>
</protein>